<dbReference type="PANTHER" id="PTHR34415:SF1">
    <property type="entry name" value="INTEGRASE CATALYTIC DOMAIN-CONTAINING PROTEIN"/>
    <property type="match status" value="1"/>
</dbReference>
<evidence type="ECO:0000313" key="2">
    <source>
        <dbReference type="Proteomes" id="UP000247702"/>
    </source>
</evidence>
<proteinExistence type="predicted"/>
<gene>
    <name evidence="1" type="ORF">RclHR1_14890002</name>
</gene>
<comment type="caution">
    <text evidence="1">The sequence shown here is derived from an EMBL/GenBank/DDBJ whole genome shotgun (WGS) entry which is preliminary data.</text>
</comment>
<dbReference type="PANTHER" id="PTHR34415">
    <property type="entry name" value="INTEGRASE CATALYTIC DOMAIN-CONTAINING PROTEIN"/>
    <property type="match status" value="1"/>
</dbReference>
<accession>A0A2Z6QI35</accession>
<name>A0A2Z6QI35_9GLOM</name>
<dbReference type="EMBL" id="BEXD01000545">
    <property type="protein sequence ID" value="GBB88312.1"/>
    <property type="molecule type" value="Genomic_DNA"/>
</dbReference>
<organism evidence="1 2">
    <name type="scientific">Rhizophagus clarus</name>
    <dbReference type="NCBI Taxonomy" id="94130"/>
    <lineage>
        <taxon>Eukaryota</taxon>
        <taxon>Fungi</taxon>
        <taxon>Fungi incertae sedis</taxon>
        <taxon>Mucoromycota</taxon>
        <taxon>Glomeromycotina</taxon>
        <taxon>Glomeromycetes</taxon>
        <taxon>Glomerales</taxon>
        <taxon>Glomeraceae</taxon>
        <taxon>Rhizophagus</taxon>
    </lineage>
</organism>
<reference evidence="1 2" key="1">
    <citation type="submission" date="2017-11" db="EMBL/GenBank/DDBJ databases">
        <title>The genome of Rhizophagus clarus HR1 reveals common genetic basis of auxotrophy among arbuscular mycorrhizal fungi.</title>
        <authorList>
            <person name="Kobayashi Y."/>
        </authorList>
    </citation>
    <scope>NUCLEOTIDE SEQUENCE [LARGE SCALE GENOMIC DNA]</scope>
    <source>
        <strain evidence="1 2">HR1</strain>
    </source>
</reference>
<protein>
    <submittedName>
        <fullName evidence="1">Uncharacterized protein</fullName>
    </submittedName>
</protein>
<sequence length="486" mass="56846">MIGKTHSKLSNIQDQIQELQFIYQSNESNSTVIPYEGESLLVELVIEPISIELEAALNEPINEPTLNDDQINKFKQIYSKNKIKDSTNQDEDSLANIKINQKDEEAQTKKLQTVICCKEKCLQNKVAHENALKNYQNFQTFNNSQKDMFILGVLSATARNEMITISKKRQRLDNNYVFEGMQIYSTAFLTIYGIGEKYWRNIRNHYSQQGISPRVHKLTGRLSNSSLSFEKILEILTFIVNYANIHGLPSPGQHFQRDTLLVTFLPASESYSSLYRLYTSTIEDLDQKIIHLTTFWRIWNKYIPEIKFLSPRSDLCFKCKEYQFKLQHEQNSEIQVAEWNNHFLWAQKEREYYRNCIQASKIFLKQQPNFPEYLRPNNPNSFNFENHISWDYAEQVKIPFSSQQEGSIYFKSLYNIQVFGICEDAFPIQRNYLIKEEESIGKGANAVISLVHNYFTLYEMDETELVIHTDNCAGQNKNNAMIMYLA</sequence>
<keyword evidence="2" id="KW-1185">Reference proteome</keyword>
<dbReference type="Proteomes" id="UP000247702">
    <property type="component" value="Unassembled WGS sequence"/>
</dbReference>
<evidence type="ECO:0000313" key="1">
    <source>
        <dbReference type="EMBL" id="GBB88312.1"/>
    </source>
</evidence>
<dbReference type="STRING" id="94130.A0A2Z6QI35"/>
<dbReference type="AlphaFoldDB" id="A0A2Z6QI35"/>